<gene>
    <name evidence="4" type="primary">LOC103509253</name>
</gene>
<dbReference type="PANTHER" id="PTHR36299:SF4">
    <property type="entry name" value="GH07892P-RELATED"/>
    <property type="match status" value="1"/>
</dbReference>
<feature type="compositionally biased region" description="Polar residues" evidence="1">
    <location>
        <begin position="243"/>
        <end position="259"/>
    </location>
</feature>
<evidence type="ECO:0000313" key="4">
    <source>
        <dbReference type="RefSeq" id="XP_026679436.1"/>
    </source>
</evidence>
<keyword evidence="3" id="KW-1185">Reference proteome</keyword>
<accession>A0A3Q0IT39</accession>
<reference evidence="4" key="1">
    <citation type="submission" date="2025-08" db="UniProtKB">
        <authorList>
            <consortium name="RefSeq"/>
        </authorList>
    </citation>
    <scope>IDENTIFICATION</scope>
</reference>
<dbReference type="Proteomes" id="UP000079169">
    <property type="component" value="Unplaced"/>
</dbReference>
<feature type="region of interest" description="Disordered" evidence="1">
    <location>
        <begin position="122"/>
        <end position="313"/>
    </location>
</feature>
<name>A0A3Q0IT39_DIACI</name>
<evidence type="ECO:0000259" key="2">
    <source>
        <dbReference type="Pfam" id="PF15998"/>
    </source>
</evidence>
<organism evidence="3 4">
    <name type="scientific">Diaphorina citri</name>
    <name type="common">Asian citrus psyllid</name>
    <dbReference type="NCBI Taxonomy" id="121845"/>
    <lineage>
        <taxon>Eukaryota</taxon>
        <taxon>Metazoa</taxon>
        <taxon>Ecdysozoa</taxon>
        <taxon>Arthropoda</taxon>
        <taxon>Hexapoda</taxon>
        <taxon>Insecta</taxon>
        <taxon>Pterygota</taxon>
        <taxon>Neoptera</taxon>
        <taxon>Paraneoptera</taxon>
        <taxon>Hemiptera</taxon>
        <taxon>Sternorrhyncha</taxon>
        <taxon>Psylloidea</taxon>
        <taxon>Psyllidae</taxon>
        <taxon>Diaphorininae</taxon>
        <taxon>Diaphorina</taxon>
    </lineage>
</organism>
<feature type="compositionally biased region" description="Low complexity" evidence="1">
    <location>
        <begin position="185"/>
        <end position="200"/>
    </location>
</feature>
<protein>
    <submittedName>
        <fullName evidence="4">GATA zinc finger domain-containing protein 4</fullName>
    </submittedName>
</protein>
<dbReference type="PaxDb" id="121845-A0A3Q0IT39"/>
<dbReference type="InterPro" id="IPR031941">
    <property type="entry name" value="DUF4773"/>
</dbReference>
<feature type="domain" description="DUF4773" evidence="2">
    <location>
        <begin position="5"/>
        <end position="118"/>
    </location>
</feature>
<dbReference type="GeneID" id="103509253"/>
<proteinExistence type="predicted"/>
<feature type="compositionally biased region" description="Basic and acidic residues" evidence="1">
    <location>
        <begin position="205"/>
        <end position="227"/>
    </location>
</feature>
<sequence length="325" mass="35611">MVIGKCGCCTGRLISNFNINIPSRGCLNITYIPEDFEFNVKMTYNDRTLAQRRISGKNPRPMCVPLPRLTGRAQACVKLSNVYLVGRNVHMCLDLEAKIQDEELFKVSFDCVRMGTSGIKWIKPEDGGGLGPPPVVEGPAPDDYDAVVASEGDEITSAKVANKKKPAKEKNQGKVGNNGGKDGGNKTNSNNKRVNSNNGVIKDSNGVKENVKNTNNHIERLESEKVVVKNANNNNSAGRETVKNSNGTEPSTNNVQGNAKDSVPNDTKESNSNNDVKETVKNRNPSVDKRQSVSNDSSKEIVDSDKELTDNEKDNETILLYYRHN</sequence>
<dbReference type="AlphaFoldDB" id="A0A3Q0IT39"/>
<evidence type="ECO:0000256" key="1">
    <source>
        <dbReference type="SAM" id="MobiDB-lite"/>
    </source>
</evidence>
<evidence type="ECO:0000313" key="3">
    <source>
        <dbReference type="Proteomes" id="UP000079169"/>
    </source>
</evidence>
<dbReference type="RefSeq" id="XP_026679436.1">
    <property type="nucleotide sequence ID" value="XM_026823635.1"/>
</dbReference>
<dbReference type="KEGG" id="dci:103509253"/>
<feature type="compositionally biased region" description="Basic and acidic residues" evidence="1">
    <location>
        <begin position="275"/>
        <end position="313"/>
    </location>
</feature>
<dbReference type="Pfam" id="PF15998">
    <property type="entry name" value="DUF4773"/>
    <property type="match status" value="1"/>
</dbReference>
<dbReference type="PANTHER" id="PTHR36299">
    <property type="entry name" value="AGAP008005-PA"/>
    <property type="match status" value="1"/>
</dbReference>
<feature type="compositionally biased region" description="Low complexity" evidence="1">
    <location>
        <begin position="228"/>
        <end position="237"/>
    </location>
</feature>